<comment type="caution">
    <text evidence="1">The sequence shown here is derived from an EMBL/GenBank/DDBJ whole genome shotgun (WGS) entry which is preliminary data.</text>
</comment>
<dbReference type="AlphaFoldDB" id="A0A101A512"/>
<gene>
    <name evidence="1" type="ORF">AU192_06135</name>
</gene>
<name>A0A101A512_9MYCO</name>
<accession>A0A101A512</accession>
<proteinExistence type="predicted"/>
<organism evidence="1 2">
    <name type="scientific">Mycobacterium lehmannii</name>
    <dbReference type="NCBI Taxonomy" id="2048550"/>
    <lineage>
        <taxon>Bacteria</taxon>
        <taxon>Bacillati</taxon>
        <taxon>Actinomycetota</taxon>
        <taxon>Actinomycetes</taxon>
        <taxon>Mycobacteriales</taxon>
        <taxon>Mycobacteriaceae</taxon>
        <taxon>Mycobacterium</taxon>
    </lineage>
</organism>
<keyword evidence="2" id="KW-1185">Reference proteome</keyword>
<evidence type="ECO:0000313" key="2">
    <source>
        <dbReference type="Proteomes" id="UP000053707"/>
    </source>
</evidence>
<evidence type="ECO:0000313" key="1">
    <source>
        <dbReference type="EMBL" id="KUI13736.1"/>
    </source>
</evidence>
<protein>
    <submittedName>
        <fullName evidence="1">Uncharacterized protein</fullName>
    </submittedName>
</protein>
<dbReference type="EMBL" id="LQIR01000026">
    <property type="protein sequence ID" value="KUI13736.1"/>
    <property type="molecule type" value="Genomic_DNA"/>
</dbReference>
<reference evidence="1 2" key="1">
    <citation type="submission" date="2016-01" db="EMBL/GenBank/DDBJ databases">
        <authorList>
            <consortium name="TB Trials Study Group"/>
            <person name="Sutton G."/>
            <person name="Brinkac L."/>
            <person name="Sanka R."/>
            <person name="Adams M."/>
            <person name="Lau E.L."/>
            <person name="Macaden R."/>
            <person name="Grewal H.M.S."/>
        </authorList>
    </citation>
    <scope>NUCLEOTIDE SEQUENCE [LARGE SCALE GENOMIC DNA]</scope>
    <source>
        <strain evidence="1 2">IS-1744</strain>
    </source>
</reference>
<dbReference type="Proteomes" id="UP000053707">
    <property type="component" value="Unassembled WGS sequence"/>
</dbReference>
<dbReference type="RefSeq" id="WP_064397727.1">
    <property type="nucleotide sequence ID" value="NZ_LQIR01000026.1"/>
</dbReference>
<sequence length="292" mass="32686">MTQTATERLHIIEGAVWKDAVITLLEDRSPYRPWRYGFGEAHVGDPVAIVLNTDPPSVMTRLGRIGPDGRFDRAEITWGLPSPGLVDLDTVARLVRFADDEDPRKVWQLRGDAATRMALALTDCDAGAKRSTRFGHSTLAAAAVLLHCRGRCTGCGAVLDLLGQHARDAFRIRTVDFPERPQPQPVIMEATNVPTYFYGPIPDKCWLPELPADWPGVLCLRCDTAMRDSGLTSLIDYLFSQHPRCPYCGAQRTQSAQFGHVFHLDFPPWDDYRGCTRRLNDDWTCTECGGEW</sequence>